<dbReference type="InterPro" id="IPR036789">
    <property type="entry name" value="Ribosomal_uL6-like_a/b-dom_sf"/>
</dbReference>
<keyword evidence="2 6" id="KW-0689">Ribosomal protein</keyword>
<keyword evidence="3" id="KW-0687">Ribonucleoprotein</keyword>
<evidence type="ECO:0000313" key="6">
    <source>
        <dbReference type="EMBL" id="EGD79280.1"/>
    </source>
</evidence>
<sequence>MQSACELPFSNHEHSPHPSSPTRFQNGIMKTLQATRFITIPEGVTVTIKNRVATVTGKRGTLKRAFKHLQLEVTRVSDEKIRVDAWLADRKALACVRTFCTHVMNMMKGVTYGYRYVLKAVYAHFPINMQVIDGGKAINIRNFLGEKVTRHVCMHDGVIVKASGNKDELYVEGNDIEKVSLSAALIHQSCLVTRKDIRKFLDGIYCSETTTIDPIEE</sequence>
<dbReference type="eggNOG" id="KOG3255">
    <property type="taxonomic scope" value="Eukaryota"/>
</dbReference>
<dbReference type="GO" id="GO:0002181">
    <property type="term" value="P:cytoplasmic translation"/>
    <property type="evidence" value="ECO:0007669"/>
    <property type="project" value="TreeGrafter"/>
</dbReference>
<dbReference type="RefSeq" id="XP_004989051.1">
    <property type="nucleotide sequence ID" value="XM_004988994.1"/>
</dbReference>
<dbReference type="InterPro" id="IPR000702">
    <property type="entry name" value="Ribosomal_uL6-like"/>
</dbReference>
<evidence type="ECO:0000256" key="4">
    <source>
        <dbReference type="SAM" id="MobiDB-lite"/>
    </source>
</evidence>
<organism evidence="7">
    <name type="scientific">Salpingoeca rosetta (strain ATCC 50818 / BSB-021)</name>
    <dbReference type="NCBI Taxonomy" id="946362"/>
    <lineage>
        <taxon>Eukaryota</taxon>
        <taxon>Choanoflagellata</taxon>
        <taxon>Craspedida</taxon>
        <taxon>Salpingoecidae</taxon>
        <taxon>Salpingoeca</taxon>
    </lineage>
</organism>
<dbReference type="SUPFAM" id="SSF56053">
    <property type="entry name" value="Ribosomal protein L6"/>
    <property type="match status" value="2"/>
</dbReference>
<feature type="domain" description="Large ribosomal subunit protein uL6 alpha-beta" evidence="5">
    <location>
        <begin position="136"/>
        <end position="203"/>
    </location>
</feature>
<evidence type="ECO:0000256" key="1">
    <source>
        <dbReference type="ARBA" id="ARBA00009356"/>
    </source>
</evidence>
<dbReference type="OrthoDB" id="10252633at2759"/>
<evidence type="ECO:0000256" key="3">
    <source>
        <dbReference type="ARBA" id="ARBA00023274"/>
    </source>
</evidence>
<dbReference type="GO" id="GO:0019843">
    <property type="term" value="F:rRNA binding"/>
    <property type="evidence" value="ECO:0007669"/>
    <property type="project" value="InterPro"/>
</dbReference>
<accession>F2UNS5</accession>
<dbReference type="AlphaFoldDB" id="F2UNS5"/>
<keyword evidence="7" id="KW-1185">Reference proteome</keyword>
<dbReference type="GO" id="GO:0003735">
    <property type="term" value="F:structural constituent of ribosome"/>
    <property type="evidence" value="ECO:0007669"/>
    <property type="project" value="InterPro"/>
</dbReference>
<dbReference type="Pfam" id="PF00347">
    <property type="entry name" value="Ribosomal_L6"/>
    <property type="match status" value="2"/>
</dbReference>
<dbReference type="PIRSF" id="PIRSF002162">
    <property type="entry name" value="Ribosomal_L6"/>
    <property type="match status" value="1"/>
</dbReference>
<evidence type="ECO:0000259" key="5">
    <source>
        <dbReference type="Pfam" id="PF00347"/>
    </source>
</evidence>
<feature type="region of interest" description="Disordered" evidence="4">
    <location>
        <begin position="1"/>
        <end position="23"/>
    </location>
</feature>
<dbReference type="FunFam" id="3.90.930.12:FF:000003">
    <property type="entry name" value="60S ribosomal protein L9"/>
    <property type="match status" value="1"/>
</dbReference>
<dbReference type="EMBL" id="GL832985">
    <property type="protein sequence ID" value="EGD79280.1"/>
    <property type="molecule type" value="Genomic_DNA"/>
</dbReference>
<dbReference type="Proteomes" id="UP000007799">
    <property type="component" value="Unassembled WGS sequence"/>
</dbReference>
<dbReference type="Gene3D" id="3.90.930.12">
    <property type="entry name" value="Ribosomal protein L6, alpha-beta domain"/>
    <property type="match status" value="2"/>
</dbReference>
<dbReference type="OMA" id="YAHFPMK"/>
<protein>
    <submittedName>
        <fullName evidence="6">Ribosomal protein L9</fullName>
    </submittedName>
</protein>
<dbReference type="PANTHER" id="PTHR11655:SF16">
    <property type="entry name" value="60S RIBOSOMAL PROTEIN L9"/>
    <property type="match status" value="1"/>
</dbReference>
<evidence type="ECO:0000256" key="2">
    <source>
        <dbReference type="ARBA" id="ARBA00022980"/>
    </source>
</evidence>
<reference evidence="6" key="1">
    <citation type="submission" date="2009-08" db="EMBL/GenBank/DDBJ databases">
        <title>Annotation of Salpingoeca rosetta.</title>
        <authorList>
            <consortium name="The Broad Institute Genome Sequencing Platform"/>
            <person name="Russ C."/>
            <person name="Cuomo C."/>
            <person name="Burger G."/>
            <person name="Gray M.W."/>
            <person name="Holland P.W.H."/>
            <person name="King N."/>
            <person name="Lang F.B.F."/>
            <person name="Roger A.J."/>
            <person name="Ruiz-Trillo I."/>
            <person name="Young S.K."/>
            <person name="Zeng Q."/>
            <person name="Gargeya S."/>
            <person name="Alvarado L."/>
            <person name="Berlin A."/>
            <person name="Chapman S.B."/>
            <person name="Chen Z."/>
            <person name="Freedman E."/>
            <person name="Gellesch M."/>
            <person name="Goldberg J."/>
            <person name="Griggs A."/>
            <person name="Gujja S."/>
            <person name="Heilman E."/>
            <person name="Heiman D."/>
            <person name="Howarth C."/>
            <person name="Mehta T."/>
            <person name="Neiman D."/>
            <person name="Pearson M."/>
            <person name="Roberts A."/>
            <person name="Saif S."/>
            <person name="Shea T."/>
            <person name="Shenoy N."/>
            <person name="Sisk P."/>
            <person name="Stolte C."/>
            <person name="Sykes S."/>
            <person name="White J."/>
            <person name="Yandava C."/>
            <person name="Haas B."/>
            <person name="Nusbaum C."/>
            <person name="Birren B."/>
        </authorList>
    </citation>
    <scope>NUCLEOTIDE SEQUENCE [LARGE SCALE GENOMIC DNA]</scope>
    <source>
        <strain evidence="6">ATCC 50818</strain>
    </source>
</reference>
<name>F2UNS5_SALR5</name>
<dbReference type="GO" id="GO:0022625">
    <property type="term" value="C:cytosolic large ribosomal subunit"/>
    <property type="evidence" value="ECO:0007669"/>
    <property type="project" value="TreeGrafter"/>
</dbReference>
<dbReference type="FunFam" id="3.90.930.12:FF:000004">
    <property type="entry name" value="60S ribosomal protein L9"/>
    <property type="match status" value="1"/>
</dbReference>
<feature type="domain" description="Large ribosomal subunit protein uL6 alpha-beta" evidence="5">
    <location>
        <begin position="40"/>
        <end position="113"/>
    </location>
</feature>
<dbReference type="InParanoid" id="F2UNS5"/>
<dbReference type="PANTHER" id="PTHR11655">
    <property type="entry name" value="60S/50S RIBOSOMAL PROTEIN L6/L9"/>
    <property type="match status" value="1"/>
</dbReference>
<dbReference type="STRING" id="946362.F2UNS5"/>
<proteinExistence type="inferred from homology"/>
<gene>
    <name evidence="6" type="ORF">PTSG_09696</name>
</gene>
<dbReference type="KEGG" id="sre:PTSG_09696"/>
<dbReference type="GeneID" id="16069593"/>
<comment type="similarity">
    <text evidence="1">Belongs to the universal ribosomal protein uL6 family.</text>
</comment>
<dbReference type="FunCoup" id="F2UNS5">
    <property type="interactions" value="1258"/>
</dbReference>
<evidence type="ECO:0000313" key="7">
    <source>
        <dbReference type="Proteomes" id="UP000007799"/>
    </source>
</evidence>
<dbReference type="InterPro" id="IPR020040">
    <property type="entry name" value="Ribosomal_uL6_a/b-dom"/>
</dbReference>